<feature type="transmembrane region" description="Helical" evidence="1">
    <location>
        <begin position="205"/>
        <end position="223"/>
    </location>
</feature>
<gene>
    <name evidence="2" type="ORF">ACFQJC_13005</name>
</gene>
<evidence type="ECO:0000313" key="2">
    <source>
        <dbReference type="EMBL" id="MFC7204439.1"/>
    </source>
</evidence>
<dbReference type="EMBL" id="JBHTAA010000005">
    <property type="protein sequence ID" value="MFC7204439.1"/>
    <property type="molecule type" value="Genomic_DNA"/>
</dbReference>
<keyword evidence="1" id="KW-0812">Transmembrane</keyword>
<reference evidence="2 3" key="1">
    <citation type="journal article" date="2019" name="Int. J. Syst. Evol. Microbiol.">
        <title>The Global Catalogue of Microorganisms (GCM) 10K type strain sequencing project: providing services to taxonomists for standard genome sequencing and annotation.</title>
        <authorList>
            <consortium name="The Broad Institute Genomics Platform"/>
            <consortium name="The Broad Institute Genome Sequencing Center for Infectious Disease"/>
            <person name="Wu L."/>
            <person name="Ma J."/>
        </authorList>
    </citation>
    <scope>NUCLEOTIDE SEQUENCE [LARGE SCALE GENOMIC DNA]</scope>
    <source>
        <strain evidence="2 3">DSM 29988</strain>
    </source>
</reference>
<keyword evidence="1" id="KW-0472">Membrane</keyword>
<dbReference type="AlphaFoldDB" id="A0ABD5ZH70"/>
<accession>A0ABD5ZH70</accession>
<sequence length="231" mass="24670">MRASVGTVCVVFVVFLVVLSTPLGAVVVAGQTLTGQEPNNDPARPMEVESGTTVEGTITYDYDWDTGEYRYIDYDYIAVWAVEGQYVEATLEATDSWGELTVVITNASNVGMIDPVTVESGESRTLRVVARETGWHRVFVSGYYPGIEAYGAGSYRLTLGATDTPGETNPTPETDAQVTVETADIGGTNLGEPPRTGGGLTSSDFIELAGVVVAALGLGFSYVKYKQRRVS</sequence>
<name>A0ABD5ZH70_9EURY</name>
<dbReference type="Proteomes" id="UP001596481">
    <property type="component" value="Unassembled WGS sequence"/>
</dbReference>
<protein>
    <submittedName>
        <fullName evidence="2">Uncharacterized protein</fullName>
    </submittedName>
</protein>
<evidence type="ECO:0000256" key="1">
    <source>
        <dbReference type="SAM" id="Phobius"/>
    </source>
</evidence>
<keyword evidence="3" id="KW-1185">Reference proteome</keyword>
<dbReference type="RefSeq" id="WP_390224140.1">
    <property type="nucleotide sequence ID" value="NZ_JBHTAA010000005.1"/>
</dbReference>
<dbReference type="Gene3D" id="2.60.120.380">
    <property type="match status" value="1"/>
</dbReference>
<keyword evidence="1" id="KW-1133">Transmembrane helix</keyword>
<evidence type="ECO:0000313" key="3">
    <source>
        <dbReference type="Proteomes" id="UP001596481"/>
    </source>
</evidence>
<organism evidence="2 3">
    <name type="scientific">Haloferax namakaokahaiae</name>
    <dbReference type="NCBI Taxonomy" id="1748331"/>
    <lineage>
        <taxon>Archaea</taxon>
        <taxon>Methanobacteriati</taxon>
        <taxon>Methanobacteriota</taxon>
        <taxon>Stenosarchaea group</taxon>
        <taxon>Halobacteria</taxon>
        <taxon>Halobacteriales</taxon>
        <taxon>Haloferacaceae</taxon>
        <taxon>Haloferax</taxon>
    </lineage>
</organism>
<proteinExistence type="predicted"/>
<comment type="caution">
    <text evidence="2">The sequence shown here is derived from an EMBL/GenBank/DDBJ whole genome shotgun (WGS) entry which is preliminary data.</text>
</comment>